<proteinExistence type="predicted"/>
<dbReference type="AlphaFoldDB" id="A0A9W7GJA1"/>
<organism evidence="1 2">
    <name type="scientific">Triparma columacea</name>
    <dbReference type="NCBI Taxonomy" id="722753"/>
    <lineage>
        <taxon>Eukaryota</taxon>
        <taxon>Sar</taxon>
        <taxon>Stramenopiles</taxon>
        <taxon>Ochrophyta</taxon>
        <taxon>Bolidophyceae</taxon>
        <taxon>Parmales</taxon>
        <taxon>Triparmaceae</taxon>
        <taxon>Triparma</taxon>
    </lineage>
</organism>
<protein>
    <submittedName>
        <fullName evidence="1">Uncharacterized protein</fullName>
    </submittedName>
</protein>
<comment type="caution">
    <text evidence="1">The sequence shown here is derived from an EMBL/GenBank/DDBJ whole genome shotgun (WGS) entry which is preliminary data.</text>
</comment>
<keyword evidence="2" id="KW-1185">Reference proteome</keyword>
<gene>
    <name evidence="1" type="ORF">TrCOL_g1997</name>
</gene>
<sequence length="94" mass="10176">MDIKIQLQTPDGTTKEESIMIPLSPIPRPTVLAQPGVYSYSGTHDHGPLTGTDKDEISGLEQGVGKAAERVNEWMTEEVEKEKEKAKKGKGGGQ</sequence>
<evidence type="ECO:0000313" key="2">
    <source>
        <dbReference type="Proteomes" id="UP001165065"/>
    </source>
</evidence>
<dbReference type="EMBL" id="BRYA01000311">
    <property type="protein sequence ID" value="GMI46769.1"/>
    <property type="molecule type" value="Genomic_DNA"/>
</dbReference>
<accession>A0A9W7GJA1</accession>
<dbReference type="Proteomes" id="UP001165065">
    <property type="component" value="Unassembled WGS sequence"/>
</dbReference>
<evidence type="ECO:0000313" key="1">
    <source>
        <dbReference type="EMBL" id="GMI46769.1"/>
    </source>
</evidence>
<reference evidence="2" key="1">
    <citation type="journal article" date="2023" name="Commun. Biol.">
        <title>Genome analysis of Parmales, the sister group of diatoms, reveals the evolutionary specialization of diatoms from phago-mixotrophs to photoautotrophs.</title>
        <authorList>
            <person name="Ban H."/>
            <person name="Sato S."/>
            <person name="Yoshikawa S."/>
            <person name="Yamada K."/>
            <person name="Nakamura Y."/>
            <person name="Ichinomiya M."/>
            <person name="Sato N."/>
            <person name="Blanc-Mathieu R."/>
            <person name="Endo H."/>
            <person name="Kuwata A."/>
            <person name="Ogata H."/>
        </authorList>
    </citation>
    <scope>NUCLEOTIDE SEQUENCE [LARGE SCALE GENOMIC DNA]</scope>
</reference>
<name>A0A9W7GJA1_9STRA</name>